<dbReference type="Pfam" id="PF00004">
    <property type="entry name" value="AAA"/>
    <property type="match status" value="1"/>
</dbReference>
<evidence type="ECO:0000256" key="1">
    <source>
        <dbReference type="ARBA" id="ARBA00022741"/>
    </source>
</evidence>
<feature type="domain" description="ATPase AAA-type core" evidence="3">
    <location>
        <begin position="33"/>
        <end position="111"/>
    </location>
</feature>
<dbReference type="Proteomes" id="UP001396334">
    <property type="component" value="Unassembled WGS sequence"/>
</dbReference>
<accession>A0ABR2Q8F9</accession>
<keyword evidence="1" id="KW-0547">Nucleotide-binding</keyword>
<dbReference type="Gene3D" id="3.40.50.300">
    <property type="entry name" value="P-loop containing nucleotide triphosphate hydrolases"/>
    <property type="match status" value="1"/>
</dbReference>
<dbReference type="InterPro" id="IPR003959">
    <property type="entry name" value="ATPase_AAA_core"/>
</dbReference>
<gene>
    <name evidence="4" type="ORF">V6N11_020447</name>
</gene>
<name>A0ABR2Q8F9_9ROSI</name>
<reference evidence="4 5" key="1">
    <citation type="journal article" date="2024" name="G3 (Bethesda)">
        <title>Genome assembly of Hibiscus sabdariffa L. provides insights into metabolisms of medicinal natural products.</title>
        <authorList>
            <person name="Kim T."/>
        </authorList>
    </citation>
    <scope>NUCLEOTIDE SEQUENCE [LARGE SCALE GENOMIC DNA]</scope>
    <source>
        <strain evidence="4">TK-2024</strain>
        <tissue evidence="4">Old leaves</tissue>
    </source>
</reference>
<protein>
    <recommendedName>
        <fullName evidence="3">ATPase AAA-type core domain-containing protein</fullName>
    </recommendedName>
</protein>
<evidence type="ECO:0000256" key="2">
    <source>
        <dbReference type="ARBA" id="ARBA00022840"/>
    </source>
</evidence>
<dbReference type="EMBL" id="JBBPBN010000043">
    <property type="protein sequence ID" value="KAK8996953.1"/>
    <property type="molecule type" value="Genomic_DNA"/>
</dbReference>
<dbReference type="PANTHER" id="PTHR23073">
    <property type="entry name" value="26S PROTEASOME REGULATORY SUBUNIT"/>
    <property type="match status" value="1"/>
</dbReference>
<keyword evidence="5" id="KW-1185">Reference proteome</keyword>
<organism evidence="4 5">
    <name type="scientific">Hibiscus sabdariffa</name>
    <name type="common">roselle</name>
    <dbReference type="NCBI Taxonomy" id="183260"/>
    <lineage>
        <taxon>Eukaryota</taxon>
        <taxon>Viridiplantae</taxon>
        <taxon>Streptophyta</taxon>
        <taxon>Embryophyta</taxon>
        <taxon>Tracheophyta</taxon>
        <taxon>Spermatophyta</taxon>
        <taxon>Magnoliopsida</taxon>
        <taxon>eudicotyledons</taxon>
        <taxon>Gunneridae</taxon>
        <taxon>Pentapetalae</taxon>
        <taxon>rosids</taxon>
        <taxon>malvids</taxon>
        <taxon>Malvales</taxon>
        <taxon>Malvaceae</taxon>
        <taxon>Malvoideae</taxon>
        <taxon>Hibiscus</taxon>
    </lineage>
</organism>
<evidence type="ECO:0000313" key="4">
    <source>
        <dbReference type="EMBL" id="KAK8996953.1"/>
    </source>
</evidence>
<dbReference type="InterPro" id="IPR027417">
    <property type="entry name" value="P-loop_NTPase"/>
</dbReference>
<evidence type="ECO:0000259" key="3">
    <source>
        <dbReference type="Pfam" id="PF00004"/>
    </source>
</evidence>
<keyword evidence="2" id="KW-0067">ATP-binding</keyword>
<proteinExistence type="predicted"/>
<evidence type="ECO:0000313" key="5">
    <source>
        <dbReference type="Proteomes" id="UP001396334"/>
    </source>
</evidence>
<sequence>MNALLLSAHLNSACFECNSLQIYWRRSKADKKCSDMHLCIVFMDEIDASVDAASLTGQYRFSCTFSECGETVTNLDSFVWVKVIVATNRPDILYRALLRLGQLDRKKEIPLQRN</sequence>
<dbReference type="InterPro" id="IPR050221">
    <property type="entry name" value="26S_Proteasome_ATPase"/>
</dbReference>
<comment type="caution">
    <text evidence="4">The sequence shown here is derived from an EMBL/GenBank/DDBJ whole genome shotgun (WGS) entry which is preliminary data.</text>
</comment>
<dbReference type="SUPFAM" id="SSF52540">
    <property type="entry name" value="P-loop containing nucleoside triphosphate hydrolases"/>
    <property type="match status" value="1"/>
</dbReference>